<keyword evidence="3 5" id="KW-1133">Transmembrane helix</keyword>
<dbReference type="GO" id="GO:0016020">
    <property type="term" value="C:membrane"/>
    <property type="evidence" value="ECO:0007669"/>
    <property type="project" value="UniProtKB-SubCell"/>
</dbReference>
<sequence>MPNGYERNKKKGLGTIPVFFLSLSTLVGAVMFLRFGYVVAHVGLLSGLGMILLGHLATIPTALALSEIATNQKVEGGGEYFIISRSFGLIIGASIGIVLYMAQAGLVAIYIVSFSRALEPFFEYLLASDLSIYVTDYRVASIPAFIFLCILIYYRGNTILYQSLFVVVPLLTVAGGLFLLSKNNYHQSLSLLEMNQHIPHNLRFFDVFAFCFPAFCGVTAGLGFSGNLRNPKRAIPLGIITSVISAMIIYIIVMVKLHLAASPTELASDSFLIYKLAKSNIIVPIALAAVCISSALGSMLMAGRTLQGMAADRVFPSVRLNRWLARVHRDQNYLPETLNAIIITAIFVLILVVINNLDLLLQVVSVLFTLTCGSICLISFLEHFGADPAYRPSFRSRWFISLIGAVVCIFLGFNIKANYTLLFLAFMVLVYFGVSTFQHKTQGLSVIFQGVTFQISRRLQVFLQKVKKEPEAEHWRPSIVCLSSASFERTAVFDLLRWFSYRYGFGTYIHLIHGYFSKETNIEAKEAFKRLVNVSEQTESNVFIDTLISPSFTTAIVQVIQIPGIAGKENNVILFEFSKNNYEEAEDIVDNFQLVKVADFDVCVLASSERHFGFKNEIHVWITTNDYENANLMILLAYILLGHPEWKEASIKIFAIYPEDELAEERQNLMDLIYAGRLPVSANNVEFLSQKESGDTKRIINQKSKYADLTIVGIRTELIKHSGSEVFKGYDGVGDVLFVNTQTMKILR</sequence>
<feature type="transmembrane region" description="Helical" evidence="5">
    <location>
        <begin position="12"/>
        <end position="33"/>
    </location>
</feature>
<dbReference type="GO" id="GO:0015377">
    <property type="term" value="F:chloride:monoatomic cation symporter activity"/>
    <property type="evidence" value="ECO:0007669"/>
    <property type="project" value="InterPro"/>
</dbReference>
<keyword evidence="8" id="KW-1185">Reference proteome</keyword>
<dbReference type="AlphaFoldDB" id="A0A1I2G2F4"/>
<feature type="transmembrane region" description="Helical" evidence="5">
    <location>
        <begin position="237"/>
        <end position="261"/>
    </location>
</feature>
<dbReference type="Pfam" id="PF00324">
    <property type="entry name" value="AA_permease"/>
    <property type="match status" value="1"/>
</dbReference>
<dbReference type="InterPro" id="IPR004842">
    <property type="entry name" value="SLC12A_fam"/>
</dbReference>
<dbReference type="OrthoDB" id="3181223at2"/>
<dbReference type="InterPro" id="IPR004841">
    <property type="entry name" value="AA-permease/SLC12A_dom"/>
</dbReference>
<evidence type="ECO:0000256" key="3">
    <source>
        <dbReference type="ARBA" id="ARBA00022989"/>
    </source>
</evidence>
<evidence type="ECO:0000313" key="7">
    <source>
        <dbReference type="EMBL" id="SFF11328.1"/>
    </source>
</evidence>
<dbReference type="EMBL" id="FONY01000016">
    <property type="protein sequence ID" value="SFF11328.1"/>
    <property type="molecule type" value="Genomic_DNA"/>
</dbReference>
<dbReference type="STRING" id="1003.SAMN04488541_101642"/>
<keyword evidence="2 5" id="KW-0812">Transmembrane</keyword>
<gene>
    <name evidence="7" type="ORF">SAMN04488541_101642</name>
</gene>
<feature type="transmembrane region" description="Helical" evidence="5">
    <location>
        <begin position="132"/>
        <end position="154"/>
    </location>
</feature>
<feature type="transmembrane region" description="Helical" evidence="5">
    <location>
        <begin position="281"/>
        <end position="303"/>
    </location>
</feature>
<evidence type="ECO:0000256" key="4">
    <source>
        <dbReference type="ARBA" id="ARBA00023136"/>
    </source>
</evidence>
<name>A0A1I2G2F4_9BACT</name>
<feature type="transmembrane region" description="Helical" evidence="5">
    <location>
        <begin position="360"/>
        <end position="384"/>
    </location>
</feature>
<feature type="transmembrane region" description="Helical" evidence="5">
    <location>
        <begin position="333"/>
        <end position="354"/>
    </location>
</feature>
<evidence type="ECO:0000256" key="1">
    <source>
        <dbReference type="ARBA" id="ARBA00004141"/>
    </source>
</evidence>
<dbReference type="RefSeq" id="WP_091544933.1">
    <property type="nucleotide sequence ID" value="NZ_FONY01000016.1"/>
</dbReference>
<dbReference type="PANTHER" id="PTHR11827:SF72">
    <property type="entry name" value="GH08340P"/>
    <property type="match status" value="1"/>
</dbReference>
<evidence type="ECO:0000256" key="5">
    <source>
        <dbReference type="SAM" id="Phobius"/>
    </source>
</evidence>
<feature type="transmembrane region" description="Helical" evidence="5">
    <location>
        <begin position="419"/>
        <end position="437"/>
    </location>
</feature>
<evidence type="ECO:0000313" key="8">
    <source>
        <dbReference type="Proteomes" id="UP000199513"/>
    </source>
</evidence>
<feature type="transmembrane region" description="Helical" evidence="5">
    <location>
        <begin position="86"/>
        <end position="112"/>
    </location>
</feature>
<feature type="transmembrane region" description="Helical" evidence="5">
    <location>
        <begin position="39"/>
        <end position="65"/>
    </location>
</feature>
<reference evidence="7 8" key="1">
    <citation type="submission" date="2016-10" db="EMBL/GenBank/DDBJ databases">
        <authorList>
            <person name="de Groot N.N."/>
        </authorList>
    </citation>
    <scope>NUCLEOTIDE SEQUENCE [LARGE SCALE GENOMIC DNA]</scope>
    <source>
        <strain>GEY</strain>
        <strain evidence="8">DSM 9560</strain>
    </source>
</reference>
<dbReference type="Proteomes" id="UP000199513">
    <property type="component" value="Unassembled WGS sequence"/>
</dbReference>
<feature type="transmembrane region" description="Helical" evidence="5">
    <location>
        <begin position="201"/>
        <end position="225"/>
    </location>
</feature>
<feature type="transmembrane region" description="Helical" evidence="5">
    <location>
        <begin position="396"/>
        <end position="413"/>
    </location>
</feature>
<evidence type="ECO:0000259" key="6">
    <source>
        <dbReference type="Pfam" id="PF00324"/>
    </source>
</evidence>
<protein>
    <submittedName>
        <fullName evidence="7">Amino acid transporter</fullName>
    </submittedName>
</protein>
<evidence type="ECO:0000256" key="2">
    <source>
        <dbReference type="ARBA" id="ARBA00022692"/>
    </source>
</evidence>
<dbReference type="PANTHER" id="PTHR11827">
    <property type="entry name" value="SOLUTE CARRIER FAMILY 12, CATION COTRANSPORTERS"/>
    <property type="match status" value="1"/>
</dbReference>
<feature type="domain" description="Amino acid permease/ SLC12A" evidence="6">
    <location>
        <begin position="18"/>
        <end position="442"/>
    </location>
</feature>
<accession>A0A1I2G2F4</accession>
<comment type="subcellular location">
    <subcellularLocation>
        <location evidence="1">Membrane</location>
        <topology evidence="1">Multi-pass membrane protein</topology>
    </subcellularLocation>
</comment>
<organism evidence="7 8">
    <name type="scientific">Thermoflexibacter ruber</name>
    <dbReference type="NCBI Taxonomy" id="1003"/>
    <lineage>
        <taxon>Bacteria</taxon>
        <taxon>Pseudomonadati</taxon>
        <taxon>Bacteroidota</taxon>
        <taxon>Cytophagia</taxon>
        <taxon>Cytophagales</taxon>
        <taxon>Thermoflexibacteraceae</taxon>
        <taxon>Thermoflexibacter</taxon>
    </lineage>
</organism>
<proteinExistence type="predicted"/>
<dbReference type="Gene3D" id="1.20.1740.10">
    <property type="entry name" value="Amino acid/polyamine transporter I"/>
    <property type="match status" value="1"/>
</dbReference>
<feature type="transmembrane region" description="Helical" evidence="5">
    <location>
        <begin position="161"/>
        <end position="181"/>
    </location>
</feature>
<keyword evidence="4 5" id="KW-0472">Membrane</keyword>